<dbReference type="SUPFAM" id="SSF47413">
    <property type="entry name" value="lambda repressor-like DNA-binding domains"/>
    <property type="match status" value="1"/>
</dbReference>
<evidence type="ECO:0000313" key="3">
    <source>
        <dbReference type="EMBL" id="NKY28314.1"/>
    </source>
</evidence>
<dbReference type="GO" id="GO:0003677">
    <property type="term" value="F:DNA binding"/>
    <property type="evidence" value="ECO:0007669"/>
    <property type="project" value="InterPro"/>
</dbReference>
<dbReference type="AlphaFoldDB" id="A0A7X6R4C1"/>
<dbReference type="EMBL" id="JAAXOS010000009">
    <property type="protein sequence ID" value="NKY28314.1"/>
    <property type="molecule type" value="Genomic_DNA"/>
</dbReference>
<protein>
    <submittedName>
        <fullName evidence="3">Helix-turn-helix transcriptional regulator</fullName>
    </submittedName>
</protein>
<evidence type="ECO:0000256" key="1">
    <source>
        <dbReference type="SAM" id="MobiDB-lite"/>
    </source>
</evidence>
<evidence type="ECO:0000313" key="4">
    <source>
        <dbReference type="Proteomes" id="UP000540698"/>
    </source>
</evidence>
<proteinExistence type="predicted"/>
<dbReference type="PROSITE" id="PS50943">
    <property type="entry name" value="HTH_CROC1"/>
    <property type="match status" value="1"/>
</dbReference>
<organism evidence="3 4">
    <name type="scientific">Nocardia gamkensis</name>
    <dbReference type="NCBI Taxonomy" id="352869"/>
    <lineage>
        <taxon>Bacteria</taxon>
        <taxon>Bacillati</taxon>
        <taxon>Actinomycetota</taxon>
        <taxon>Actinomycetes</taxon>
        <taxon>Mycobacteriales</taxon>
        <taxon>Nocardiaceae</taxon>
        <taxon>Nocardia</taxon>
    </lineage>
</organism>
<comment type="caution">
    <text evidence="3">The sequence shown here is derived from an EMBL/GenBank/DDBJ whole genome shotgun (WGS) entry which is preliminary data.</text>
</comment>
<accession>A0A7X6R4C1</accession>
<sequence length="169" mass="18198">MAQVVSGEGDEISEEPTEDAGPIARHLNRVIAAAQQRDSRSYSNKDIAERSTALGYPLSPAQVSHIRLGRVRNPSFRTVEGISVALGVDVREFLDGAAAQQADVESRLAAELSEAGVEAIGFRLSELGTLNELGRSTFGAIVGNILRDLQQHELYRRPAAAEDDEKTEG</sequence>
<gene>
    <name evidence="3" type="ORF">HGB38_19090</name>
</gene>
<feature type="domain" description="HTH cro/C1-type" evidence="2">
    <location>
        <begin position="58"/>
        <end position="93"/>
    </location>
</feature>
<dbReference type="RefSeq" id="WP_062971284.1">
    <property type="nucleotide sequence ID" value="NZ_JAAXOS010000009.1"/>
</dbReference>
<reference evidence="3 4" key="1">
    <citation type="submission" date="2020-04" db="EMBL/GenBank/DDBJ databases">
        <title>MicrobeNet Type strains.</title>
        <authorList>
            <person name="Nicholson A.C."/>
        </authorList>
    </citation>
    <scope>NUCLEOTIDE SEQUENCE [LARGE SCALE GENOMIC DNA]</scope>
    <source>
        <strain evidence="3 4">DSM 44956</strain>
    </source>
</reference>
<dbReference type="Proteomes" id="UP000540698">
    <property type="component" value="Unassembled WGS sequence"/>
</dbReference>
<feature type="compositionally biased region" description="Acidic residues" evidence="1">
    <location>
        <begin position="8"/>
        <end position="18"/>
    </location>
</feature>
<feature type="region of interest" description="Disordered" evidence="1">
    <location>
        <begin position="1"/>
        <end position="24"/>
    </location>
</feature>
<dbReference type="InterPro" id="IPR010982">
    <property type="entry name" value="Lambda_DNA-bd_dom_sf"/>
</dbReference>
<dbReference type="InterPro" id="IPR001387">
    <property type="entry name" value="Cro/C1-type_HTH"/>
</dbReference>
<dbReference type="Gene3D" id="1.10.260.40">
    <property type="entry name" value="lambda repressor-like DNA-binding domains"/>
    <property type="match status" value="1"/>
</dbReference>
<name>A0A7X6R4C1_9NOCA</name>
<evidence type="ECO:0000259" key="2">
    <source>
        <dbReference type="PROSITE" id="PS50943"/>
    </source>
</evidence>
<keyword evidence="4" id="KW-1185">Reference proteome</keyword>